<evidence type="ECO:0000256" key="2">
    <source>
        <dbReference type="ARBA" id="ARBA00015195"/>
    </source>
</evidence>
<evidence type="ECO:0000256" key="6">
    <source>
        <dbReference type="ARBA" id="ARBA00023306"/>
    </source>
</evidence>
<dbReference type="SUPFAM" id="SSF102829">
    <property type="entry name" value="Cell division protein ZapA-like"/>
    <property type="match status" value="1"/>
</dbReference>
<feature type="coiled-coil region" evidence="10">
    <location>
        <begin position="77"/>
        <end position="104"/>
    </location>
</feature>
<dbReference type="Proteomes" id="UP000001968">
    <property type="component" value="Chromosome"/>
</dbReference>
<dbReference type="InterPro" id="IPR007838">
    <property type="entry name" value="Cell_div_ZapA-like"/>
</dbReference>
<dbReference type="GO" id="GO:0043093">
    <property type="term" value="P:FtsZ-dependent cytokinesis"/>
    <property type="evidence" value="ECO:0007669"/>
    <property type="project" value="TreeGrafter"/>
</dbReference>
<keyword evidence="10" id="KW-0175">Coiled coil</keyword>
<comment type="subcellular location">
    <subcellularLocation>
        <location evidence="1">Cytoplasm</location>
    </subcellularLocation>
</comment>
<protein>
    <recommendedName>
        <fullName evidence="2">Cell division protein ZapA</fullName>
    </recommendedName>
    <alternativeName>
        <fullName evidence="9">Z ring-associated protein ZapA</fullName>
    </alternativeName>
</protein>
<keyword evidence="12" id="KW-1185">Reference proteome</keyword>
<name>Q0AXZ0_SYNWW</name>
<dbReference type="KEGG" id="swo:Swol_1104"/>
<dbReference type="GO" id="GO:0005829">
    <property type="term" value="C:cytosol"/>
    <property type="evidence" value="ECO:0007669"/>
    <property type="project" value="TreeGrafter"/>
</dbReference>
<dbReference type="PANTHER" id="PTHR34981">
    <property type="entry name" value="CELL DIVISION PROTEIN ZAPA"/>
    <property type="match status" value="1"/>
</dbReference>
<evidence type="ECO:0000256" key="9">
    <source>
        <dbReference type="ARBA" id="ARBA00033158"/>
    </source>
</evidence>
<evidence type="ECO:0000256" key="7">
    <source>
        <dbReference type="ARBA" id="ARBA00024910"/>
    </source>
</evidence>
<reference evidence="12" key="1">
    <citation type="journal article" date="2010" name="Environ. Microbiol.">
        <title>The genome of Syntrophomonas wolfei: new insights into syntrophic metabolism and biohydrogen production.</title>
        <authorList>
            <person name="Sieber J.R."/>
            <person name="Sims D.R."/>
            <person name="Han C."/>
            <person name="Kim E."/>
            <person name="Lykidis A."/>
            <person name="Lapidus A.L."/>
            <person name="McDonnald E."/>
            <person name="Rohlin L."/>
            <person name="Culley D.E."/>
            <person name="Gunsalus R."/>
            <person name="McInerney M.J."/>
        </authorList>
    </citation>
    <scope>NUCLEOTIDE SEQUENCE [LARGE SCALE GENOMIC DNA]</scope>
    <source>
        <strain evidence="12">DSM 2245B / Goettingen</strain>
    </source>
</reference>
<dbReference type="AlphaFoldDB" id="Q0AXZ0"/>
<dbReference type="GO" id="GO:0000921">
    <property type="term" value="P:septin ring assembly"/>
    <property type="evidence" value="ECO:0007669"/>
    <property type="project" value="TreeGrafter"/>
</dbReference>
<dbReference type="STRING" id="335541.Swol_1104"/>
<keyword evidence="6" id="KW-0131">Cell cycle</keyword>
<dbReference type="GO" id="GO:0032153">
    <property type="term" value="C:cell division site"/>
    <property type="evidence" value="ECO:0007669"/>
    <property type="project" value="TreeGrafter"/>
</dbReference>
<dbReference type="HOGENOM" id="CLU_116623_4_2_9"/>
<organism evidence="11 12">
    <name type="scientific">Syntrophomonas wolfei subsp. wolfei (strain DSM 2245B / Goettingen)</name>
    <dbReference type="NCBI Taxonomy" id="335541"/>
    <lineage>
        <taxon>Bacteria</taxon>
        <taxon>Bacillati</taxon>
        <taxon>Bacillota</taxon>
        <taxon>Clostridia</taxon>
        <taxon>Eubacteriales</taxon>
        <taxon>Syntrophomonadaceae</taxon>
        <taxon>Syntrophomonas</taxon>
    </lineage>
</organism>
<dbReference type="EMBL" id="CP000448">
    <property type="protein sequence ID" value="ABI68414.1"/>
    <property type="molecule type" value="Genomic_DNA"/>
</dbReference>
<proteinExistence type="predicted"/>
<keyword evidence="5" id="KW-0717">Septation</keyword>
<dbReference type="GO" id="GO:0030428">
    <property type="term" value="C:cell septum"/>
    <property type="evidence" value="ECO:0007669"/>
    <property type="project" value="TreeGrafter"/>
</dbReference>
<comment type="function">
    <text evidence="7">Activator of cell division through the inhibition of FtsZ GTPase activity, therefore promoting FtsZ assembly into bundles of protofilaments necessary for the formation of the division Z ring. It is recruited early at mid-cell but it is not essential for cell division.</text>
</comment>
<sequence>MEKYTMIADCQGVLYMEDKKIQINKVTVSIFNEDYVVKGDESPEYMEMLANYVDRRMRMIQQRNYNLSNTKIAVLTALNLADELNKLQEDYDELVKTLEEEKKNRMG</sequence>
<evidence type="ECO:0000313" key="12">
    <source>
        <dbReference type="Proteomes" id="UP000001968"/>
    </source>
</evidence>
<keyword evidence="4 11" id="KW-0132">Cell division</keyword>
<evidence type="ECO:0000313" key="11">
    <source>
        <dbReference type="EMBL" id="ABI68414.1"/>
    </source>
</evidence>
<dbReference type="GO" id="GO:0000917">
    <property type="term" value="P:division septum assembly"/>
    <property type="evidence" value="ECO:0007669"/>
    <property type="project" value="UniProtKB-KW"/>
</dbReference>
<evidence type="ECO:0000256" key="8">
    <source>
        <dbReference type="ARBA" id="ARBA00026068"/>
    </source>
</evidence>
<evidence type="ECO:0000256" key="5">
    <source>
        <dbReference type="ARBA" id="ARBA00023210"/>
    </source>
</evidence>
<dbReference type="PANTHER" id="PTHR34981:SF1">
    <property type="entry name" value="CELL DIVISION PROTEIN ZAPA"/>
    <property type="match status" value="1"/>
</dbReference>
<dbReference type="Pfam" id="PF05164">
    <property type="entry name" value="ZapA"/>
    <property type="match status" value="1"/>
</dbReference>
<evidence type="ECO:0000256" key="4">
    <source>
        <dbReference type="ARBA" id="ARBA00022618"/>
    </source>
</evidence>
<dbReference type="Gene3D" id="6.10.250.790">
    <property type="match status" value="1"/>
</dbReference>
<dbReference type="InterPro" id="IPR053712">
    <property type="entry name" value="Bac_CellDiv_Activator"/>
</dbReference>
<dbReference type="eggNOG" id="COG3027">
    <property type="taxonomic scope" value="Bacteria"/>
</dbReference>
<keyword evidence="3" id="KW-0963">Cytoplasm</keyword>
<accession>Q0AXZ0</accession>
<evidence type="ECO:0000256" key="1">
    <source>
        <dbReference type="ARBA" id="ARBA00004496"/>
    </source>
</evidence>
<dbReference type="InterPro" id="IPR036192">
    <property type="entry name" value="Cell_div_ZapA-like_sf"/>
</dbReference>
<gene>
    <name evidence="11" type="ordered locus">Swol_1104</name>
</gene>
<evidence type="ECO:0000256" key="3">
    <source>
        <dbReference type="ARBA" id="ARBA00022490"/>
    </source>
</evidence>
<comment type="subunit">
    <text evidence="8">Homodimer. Interacts with FtsZ.</text>
</comment>
<evidence type="ECO:0000256" key="10">
    <source>
        <dbReference type="SAM" id="Coils"/>
    </source>
</evidence>